<proteinExistence type="predicted"/>
<reference evidence="3" key="1">
    <citation type="submission" date="2006-01" db="EMBL/GenBank/DDBJ databases">
        <title>Genome of the cyst-dividing bacterium Ramlibacter tataouinensis.</title>
        <authorList>
            <person name="Barakat M."/>
            <person name="Ortet P."/>
            <person name="De Luca G."/>
            <person name="Jourlin-Castelli C."/>
            <person name="Ansaldi M."/>
            <person name="Py B."/>
            <person name="Fichant G."/>
            <person name="Coutinho P."/>
            <person name="Voulhoux R."/>
            <person name="Bastien O."/>
            <person name="Roy S."/>
            <person name="Marechal E."/>
            <person name="Henrissat B."/>
            <person name="Quentin Y."/>
            <person name="Noirot P."/>
            <person name="Filloux A."/>
            <person name="Mejean V."/>
            <person name="DuBow M."/>
            <person name="Barras F."/>
            <person name="Heulin T."/>
        </authorList>
    </citation>
    <scope>NUCLEOTIDE SEQUENCE [LARGE SCALE GENOMIC DNA]</scope>
    <source>
        <strain evidence="3">ATCC BAA-407 / DSM 14655 / LMG 21543 / TTB310</strain>
    </source>
</reference>
<organism evidence="2 3">
    <name type="scientific">Ramlibacter tataouinensis (strain ATCC BAA-407 / DSM 14655 / LMG 21543 / TTB310)</name>
    <dbReference type="NCBI Taxonomy" id="365046"/>
    <lineage>
        <taxon>Bacteria</taxon>
        <taxon>Pseudomonadati</taxon>
        <taxon>Pseudomonadota</taxon>
        <taxon>Betaproteobacteria</taxon>
        <taxon>Burkholderiales</taxon>
        <taxon>Comamonadaceae</taxon>
        <taxon>Ramlibacter</taxon>
    </lineage>
</organism>
<dbReference type="HOGENOM" id="CLU_2452456_0_0_4"/>
<protein>
    <submittedName>
        <fullName evidence="2">Uncharacterized protein</fullName>
    </submittedName>
</protein>
<dbReference type="KEGG" id="rta:Rta_00260"/>
<dbReference type="Proteomes" id="UP000008385">
    <property type="component" value="Chromosome"/>
</dbReference>
<gene>
    <name evidence="2" type="ordered locus">Rta_00260</name>
</gene>
<sequence>MAAATRSRPTQPPRGAPVAAPATLIEEEERRKTVKKKDVKEPPRVVADRPRTGRSTPLGRKTESPASIKTAGPSGQKGGTQHQKLHTNK</sequence>
<evidence type="ECO:0000313" key="2">
    <source>
        <dbReference type="EMBL" id="AEG91086.1"/>
    </source>
</evidence>
<reference evidence="2 3" key="2">
    <citation type="journal article" date="2011" name="PLoS ONE">
        <title>The Cyst-Dividing Bacterium Ramlibacter tataouinensis TTB310 Genome Reveals a Well-Stocked Toolbox for Adaptation to a Desert Environment.</title>
        <authorList>
            <person name="De Luca G."/>
            <person name="Barakat M."/>
            <person name="Ortet P."/>
            <person name="Fochesato S."/>
            <person name="Jourlin-Castelli C."/>
            <person name="Ansaldi M."/>
            <person name="Py B."/>
            <person name="Fichant G."/>
            <person name="Coutinho P.M."/>
            <person name="Voulhoux R."/>
            <person name="Bastien O."/>
            <person name="Marechal E."/>
            <person name="Henrissat B."/>
            <person name="Quentin Y."/>
            <person name="Noirot P."/>
            <person name="Filloux A."/>
            <person name="Mejean V."/>
            <person name="Dubow M.S."/>
            <person name="Barras F."/>
            <person name="Barbe V."/>
            <person name="Weissenbach J."/>
            <person name="Mihalcescu I."/>
            <person name="Vermeglio A."/>
            <person name="Achouak W."/>
            <person name="Heulin T."/>
        </authorList>
    </citation>
    <scope>NUCLEOTIDE SEQUENCE [LARGE SCALE GENOMIC DNA]</scope>
    <source>
        <strain evidence="3">ATCC BAA-407 / DSM 14655 / LMG 21543 / TTB310</strain>
    </source>
</reference>
<dbReference type="EMBL" id="CP000245">
    <property type="protein sequence ID" value="AEG91086.1"/>
    <property type="molecule type" value="Genomic_DNA"/>
</dbReference>
<dbReference type="OrthoDB" id="9996494at2"/>
<feature type="region of interest" description="Disordered" evidence="1">
    <location>
        <begin position="1"/>
        <end position="89"/>
    </location>
</feature>
<evidence type="ECO:0000313" key="3">
    <source>
        <dbReference type="Proteomes" id="UP000008385"/>
    </source>
</evidence>
<dbReference type="RefSeq" id="WP_013899319.1">
    <property type="nucleotide sequence ID" value="NC_015677.1"/>
</dbReference>
<dbReference type="AlphaFoldDB" id="F5Y2B2"/>
<feature type="compositionally biased region" description="Basic and acidic residues" evidence="1">
    <location>
        <begin position="28"/>
        <end position="51"/>
    </location>
</feature>
<accession>F5Y2B2</accession>
<name>F5Y2B2_RAMTT</name>
<keyword evidence="3" id="KW-1185">Reference proteome</keyword>
<evidence type="ECO:0000256" key="1">
    <source>
        <dbReference type="SAM" id="MobiDB-lite"/>
    </source>
</evidence>